<dbReference type="InterPro" id="IPR036873">
    <property type="entry name" value="Rhodanese-like_dom_sf"/>
</dbReference>
<dbReference type="KEGG" id="hcu:MUN79_01710"/>
<evidence type="ECO:0000259" key="1">
    <source>
        <dbReference type="PROSITE" id="PS50206"/>
    </source>
</evidence>
<dbReference type="Gene3D" id="3.40.250.10">
    <property type="entry name" value="Rhodanese-like domain"/>
    <property type="match status" value="1"/>
</dbReference>
<dbReference type="SUPFAM" id="SSF52821">
    <property type="entry name" value="Rhodanese/Cell cycle control phosphatase"/>
    <property type="match status" value="1"/>
</dbReference>
<dbReference type="InterPro" id="IPR001763">
    <property type="entry name" value="Rhodanese-like_dom"/>
</dbReference>
<accession>A0A8T9Q6J7</accession>
<dbReference type="PANTHER" id="PTHR43031">
    <property type="entry name" value="FAD-DEPENDENT OXIDOREDUCTASE"/>
    <property type="match status" value="1"/>
</dbReference>
<dbReference type="Pfam" id="PF00581">
    <property type="entry name" value="Rhodanese"/>
    <property type="match status" value="1"/>
</dbReference>
<dbReference type="PANTHER" id="PTHR43031:SF1">
    <property type="entry name" value="PYRIDINE NUCLEOTIDE-DISULPHIDE OXIDOREDUCTASE"/>
    <property type="match status" value="1"/>
</dbReference>
<evidence type="ECO:0000313" key="3">
    <source>
        <dbReference type="Proteomes" id="UP000831796"/>
    </source>
</evidence>
<dbReference type="PROSITE" id="PS50206">
    <property type="entry name" value="RHODANESE_3"/>
    <property type="match status" value="1"/>
</dbReference>
<protein>
    <submittedName>
        <fullName evidence="2">Rhodanese-like domain-containing protein</fullName>
    </submittedName>
</protein>
<dbReference type="InterPro" id="IPR050229">
    <property type="entry name" value="GlpE_sulfurtransferase"/>
</dbReference>
<dbReference type="InterPro" id="IPR001307">
    <property type="entry name" value="Thiosulphate_STrfase_CS"/>
</dbReference>
<name>A0A8T9Q6J7_9BACT</name>
<feature type="domain" description="Rhodanese" evidence="1">
    <location>
        <begin position="27"/>
        <end position="117"/>
    </location>
</feature>
<keyword evidence="3" id="KW-1185">Reference proteome</keyword>
<dbReference type="AlphaFoldDB" id="A0A8T9Q6J7"/>
<gene>
    <name evidence="2" type="ORF">MUN79_01710</name>
</gene>
<proteinExistence type="predicted"/>
<dbReference type="GO" id="GO:0004792">
    <property type="term" value="F:thiosulfate-cyanide sulfurtransferase activity"/>
    <property type="evidence" value="ECO:0007669"/>
    <property type="project" value="InterPro"/>
</dbReference>
<dbReference type="SMART" id="SM00450">
    <property type="entry name" value="RHOD"/>
    <property type="match status" value="1"/>
</dbReference>
<dbReference type="PROSITE" id="PS00380">
    <property type="entry name" value="RHODANESE_1"/>
    <property type="match status" value="1"/>
</dbReference>
<dbReference type="Proteomes" id="UP000831796">
    <property type="component" value="Chromosome"/>
</dbReference>
<evidence type="ECO:0000313" key="2">
    <source>
        <dbReference type="EMBL" id="UOQ72735.1"/>
    </source>
</evidence>
<reference evidence="2" key="1">
    <citation type="submission" date="2022-04" db="EMBL/GenBank/DDBJ databases">
        <title>Hymenobacter sp. isolated from the air.</title>
        <authorList>
            <person name="Won M."/>
            <person name="Lee C.-M."/>
            <person name="Woen H.-Y."/>
            <person name="Kwon S.-W."/>
        </authorList>
    </citation>
    <scope>NUCLEOTIDE SEQUENCE</scope>
    <source>
        <strain evidence="2">5116S-3</strain>
    </source>
</reference>
<dbReference type="RefSeq" id="WP_244676093.1">
    <property type="nucleotide sequence ID" value="NZ_CP095046.1"/>
</dbReference>
<sequence>MEAQVQHYQHKLAYELDSADLYDAVNSGEPIVIIDARKKEAYDAEHIPGAVSFGHRLMNEESTRGLDKSKLYVTYCDGIGCNGSTKGALKLSQLGFQVKELMGGLDWWKRDGYATEGTSVERPLSVAGEITCTC</sequence>
<dbReference type="CDD" id="cd01521">
    <property type="entry name" value="RHOD_PspE2"/>
    <property type="match status" value="1"/>
</dbReference>
<dbReference type="EMBL" id="CP095046">
    <property type="protein sequence ID" value="UOQ72735.1"/>
    <property type="molecule type" value="Genomic_DNA"/>
</dbReference>
<organism evidence="2 3">
    <name type="scientific">Hymenobacter cellulosilyticus</name>
    <dbReference type="NCBI Taxonomy" id="2932248"/>
    <lineage>
        <taxon>Bacteria</taxon>
        <taxon>Pseudomonadati</taxon>
        <taxon>Bacteroidota</taxon>
        <taxon>Cytophagia</taxon>
        <taxon>Cytophagales</taxon>
        <taxon>Hymenobacteraceae</taxon>
        <taxon>Hymenobacter</taxon>
    </lineage>
</organism>